<dbReference type="AlphaFoldDB" id="A0A5B9QIZ6"/>
<dbReference type="InterPro" id="IPR036188">
    <property type="entry name" value="FAD/NAD-bd_sf"/>
</dbReference>
<proteinExistence type="inferred from homology"/>
<dbReference type="Gene3D" id="3.30.410.40">
    <property type="match status" value="1"/>
</dbReference>
<dbReference type="EC" id="1.1.99.-" evidence="8"/>
<dbReference type="GO" id="GO:0050660">
    <property type="term" value="F:flavin adenine dinucleotide binding"/>
    <property type="evidence" value="ECO:0007669"/>
    <property type="project" value="InterPro"/>
</dbReference>
<dbReference type="SUPFAM" id="SSF51905">
    <property type="entry name" value="FAD/NAD(P)-binding domain"/>
    <property type="match status" value="1"/>
</dbReference>
<feature type="binding site" evidence="5">
    <location>
        <position position="188"/>
    </location>
    <ligand>
        <name>FAD</name>
        <dbReference type="ChEBI" id="CHEBI:57692"/>
    </ligand>
</feature>
<organism evidence="8 9">
    <name type="scientific">Roseimaritima ulvae</name>
    <dbReference type="NCBI Taxonomy" id="980254"/>
    <lineage>
        <taxon>Bacteria</taxon>
        <taxon>Pseudomonadati</taxon>
        <taxon>Planctomycetota</taxon>
        <taxon>Planctomycetia</taxon>
        <taxon>Pirellulales</taxon>
        <taxon>Pirellulaceae</taxon>
        <taxon>Roseimaritima</taxon>
    </lineage>
</organism>
<dbReference type="Pfam" id="PF00732">
    <property type="entry name" value="GMC_oxred_N"/>
    <property type="match status" value="2"/>
</dbReference>
<evidence type="ECO:0000256" key="5">
    <source>
        <dbReference type="PIRSR" id="PIRSR000137-2"/>
    </source>
</evidence>
<evidence type="ECO:0000256" key="3">
    <source>
        <dbReference type="ARBA" id="ARBA00022630"/>
    </source>
</evidence>
<dbReference type="SUPFAM" id="SSF54373">
    <property type="entry name" value="FAD-linked reductases, C-terminal domain"/>
    <property type="match status" value="1"/>
</dbReference>
<dbReference type="EMBL" id="CP042914">
    <property type="protein sequence ID" value="QEG38874.1"/>
    <property type="molecule type" value="Genomic_DNA"/>
</dbReference>
<gene>
    <name evidence="8" type="primary">alkJ</name>
    <name evidence="8" type="ORF">UC8_08320</name>
</gene>
<feature type="region of interest" description="Disordered" evidence="6">
    <location>
        <begin position="356"/>
        <end position="377"/>
    </location>
</feature>
<dbReference type="PANTHER" id="PTHR11552">
    <property type="entry name" value="GLUCOSE-METHANOL-CHOLINE GMC OXIDOREDUCTASE"/>
    <property type="match status" value="1"/>
</dbReference>
<feature type="domain" description="Glucose-methanol-choline oxidoreductase N-terminal" evidence="7">
    <location>
        <begin position="227"/>
        <end position="241"/>
    </location>
</feature>
<evidence type="ECO:0000259" key="7">
    <source>
        <dbReference type="PROSITE" id="PS00624"/>
    </source>
</evidence>
<dbReference type="PANTHER" id="PTHR11552:SF147">
    <property type="entry name" value="CHOLINE DEHYDROGENASE, MITOCHONDRIAL"/>
    <property type="match status" value="1"/>
</dbReference>
<reference evidence="8 9" key="1">
    <citation type="submission" date="2019-08" db="EMBL/GenBank/DDBJ databases">
        <title>Deep-cultivation of Planctomycetes and their phenomic and genomic characterization uncovers novel biology.</title>
        <authorList>
            <person name="Wiegand S."/>
            <person name="Jogler M."/>
            <person name="Boedeker C."/>
            <person name="Pinto D."/>
            <person name="Vollmers J."/>
            <person name="Rivas-Marin E."/>
            <person name="Kohn T."/>
            <person name="Peeters S.H."/>
            <person name="Heuer A."/>
            <person name="Rast P."/>
            <person name="Oberbeckmann S."/>
            <person name="Bunk B."/>
            <person name="Jeske O."/>
            <person name="Meyerdierks A."/>
            <person name="Storesund J.E."/>
            <person name="Kallscheuer N."/>
            <person name="Luecker S."/>
            <person name="Lage O.M."/>
            <person name="Pohl T."/>
            <person name="Merkel B.J."/>
            <person name="Hornburger P."/>
            <person name="Mueller R.-W."/>
            <person name="Bruemmer F."/>
            <person name="Labrenz M."/>
            <person name="Spormann A.M."/>
            <person name="Op den Camp H."/>
            <person name="Overmann J."/>
            <person name="Amann R."/>
            <person name="Jetten M.S.M."/>
            <person name="Mascher T."/>
            <person name="Medema M.H."/>
            <person name="Devos D.P."/>
            <person name="Kaster A.-K."/>
            <person name="Ovreas L."/>
            <person name="Rohde M."/>
            <person name="Galperin M.Y."/>
            <person name="Jogler C."/>
        </authorList>
    </citation>
    <scope>NUCLEOTIDE SEQUENCE [LARGE SCALE GENOMIC DNA]</scope>
    <source>
        <strain evidence="8 9">UC8</strain>
    </source>
</reference>
<dbReference type="InterPro" id="IPR000172">
    <property type="entry name" value="GMC_OxRdtase_N"/>
</dbReference>
<name>A0A5B9QIZ6_9BACT</name>
<keyword evidence="8" id="KW-0560">Oxidoreductase</keyword>
<sequence length="503" mass="53489">MNPTDFIVVGAGSAGCVVARGLAERGFHVRLLEAGPPAANPASDRPAYYPRLFGSALDWGFHSQRQVALAGRRLPQPRGRGPGGSTLLNAMIWMPPTAADREALATAGGAAWQPAVFDQAVQAIEAWVRPENPRWLGEGSRQFLTLADTALEAFPHRRMNQLGRRRTAADVLAESPAASRVCRQVALVDRLEIQAQRVVGVRLHDAAAGTQGTKWLTAKRGVILAAGTFQSPAILMRSGIGPAAELRRCGIEVRRDVAAVGAGLTDHLVMPVVYSTPALVPFRLPRALRDVARWQTMGSGPLTSNLAEVGGFASVTVASRDTPATVQFHVTPTDYLRYPADGSTAAMTLAVTDSQPRSRGRVGIDSSDAAAPPRIDPGYLTDDSDLDVLVAGVRLARSLAARLPAVSGGGQETLPGRRRDEDQGIAKAVRRFAQTLYHPVGTCALGQATQSVVDPELRLRGVEGCWVVDASVLPMLPIANPNATVMALAYHFSRGWPLENASS</sequence>
<dbReference type="Proteomes" id="UP000325286">
    <property type="component" value="Chromosome"/>
</dbReference>
<evidence type="ECO:0000313" key="9">
    <source>
        <dbReference type="Proteomes" id="UP000325286"/>
    </source>
</evidence>
<dbReference type="KEGG" id="rul:UC8_08320"/>
<dbReference type="PROSITE" id="PS00624">
    <property type="entry name" value="GMC_OXRED_2"/>
    <property type="match status" value="1"/>
</dbReference>
<comment type="similarity">
    <text evidence="2">Belongs to the GMC oxidoreductase family.</text>
</comment>
<evidence type="ECO:0000256" key="6">
    <source>
        <dbReference type="SAM" id="MobiDB-lite"/>
    </source>
</evidence>
<dbReference type="Gene3D" id="3.50.50.60">
    <property type="entry name" value="FAD/NAD(P)-binding domain"/>
    <property type="match status" value="1"/>
</dbReference>
<dbReference type="Pfam" id="PF05199">
    <property type="entry name" value="GMC_oxred_C"/>
    <property type="match status" value="1"/>
</dbReference>
<dbReference type="RefSeq" id="WP_068140435.1">
    <property type="nucleotide sequence ID" value="NZ_CP042914.1"/>
</dbReference>
<protein>
    <submittedName>
        <fullName evidence="8">Alcohol dehydrogenase [acceptor]</fullName>
        <ecNumber evidence="8">1.1.99.-</ecNumber>
    </submittedName>
</protein>
<accession>A0A5B9QIZ6</accession>
<evidence type="ECO:0000256" key="2">
    <source>
        <dbReference type="ARBA" id="ARBA00010790"/>
    </source>
</evidence>
<comment type="cofactor">
    <cofactor evidence="1 5">
        <name>FAD</name>
        <dbReference type="ChEBI" id="CHEBI:57692"/>
    </cofactor>
</comment>
<evidence type="ECO:0000256" key="1">
    <source>
        <dbReference type="ARBA" id="ARBA00001974"/>
    </source>
</evidence>
<keyword evidence="3" id="KW-0285">Flavoprotein</keyword>
<dbReference type="PIRSF" id="PIRSF000137">
    <property type="entry name" value="Alcohol_oxidase"/>
    <property type="match status" value="1"/>
</dbReference>
<evidence type="ECO:0000313" key="8">
    <source>
        <dbReference type="EMBL" id="QEG38874.1"/>
    </source>
</evidence>
<dbReference type="InterPro" id="IPR007867">
    <property type="entry name" value="GMC_OxRtase_C"/>
</dbReference>
<dbReference type="GO" id="GO:0016614">
    <property type="term" value="F:oxidoreductase activity, acting on CH-OH group of donors"/>
    <property type="evidence" value="ECO:0007669"/>
    <property type="project" value="InterPro"/>
</dbReference>
<dbReference type="InterPro" id="IPR012132">
    <property type="entry name" value="GMC_OxRdtase"/>
</dbReference>
<keyword evidence="4 5" id="KW-0274">FAD</keyword>
<keyword evidence="9" id="KW-1185">Reference proteome</keyword>
<evidence type="ECO:0000256" key="4">
    <source>
        <dbReference type="ARBA" id="ARBA00022827"/>
    </source>
</evidence>
<dbReference type="OrthoDB" id="9785276at2"/>